<evidence type="ECO:0000256" key="1">
    <source>
        <dbReference type="SAM" id="MobiDB-lite"/>
    </source>
</evidence>
<dbReference type="Gene3D" id="2.60.120.650">
    <property type="entry name" value="Cupin"/>
    <property type="match status" value="1"/>
</dbReference>
<dbReference type="OrthoDB" id="414735at2759"/>
<evidence type="ECO:0000313" key="4">
    <source>
        <dbReference type="Proteomes" id="UP000649617"/>
    </source>
</evidence>
<sequence length="534" mass="56715">MLSPVNVPFSLGTPPAQSKAGHTCSAAGARKVATSSICGILVWSNRVCCTLKRQESGRHCSHKCSERNAWVAPLVEATGAPGEGNVALGAIQHTEHGASRLHGQVYDEDIKSWRPVLLERVGASDSWRDQELTIELPLSKVTEHLNQADLQKTLPSWPTSLRKRLEAWPVKGPGTLIFDPHFFAQRSAALALLEAGPVLFPGAASAMGLPSTSCIDAFAEKFQNNSSLRGLLCPEAKDFGQLLGRVPVSLGGAHFDVAAALQPSDLGGTVVHLQEKPLGFQCESASWTCGAVIRSVVTGSEAKRAGCRIGDIVAKIGSLDVKEAPFDDIQEMLGGSGCITLTLDRPNLVDKIYLREVPAVDDVLSSLSGARLSLTDLVPALGKHFGSKYLFFSEQTPMLFAGDAATASHLHIDRKPLVQFCHVLHGTKVFCVAPRNGQAPGPVVPWESTAHEAVLSADDLPSGAADWLKRNDVSVAVARPGDVLMFRGHSTHAGCNGAAELCVAVFHGAQPVSYMAQGLFGPAYQALARTILSK</sequence>
<proteinExistence type="predicted"/>
<protein>
    <recommendedName>
        <fullName evidence="2">PDZ domain-containing protein</fullName>
    </recommendedName>
</protein>
<dbReference type="InterPro" id="IPR036034">
    <property type="entry name" value="PDZ_sf"/>
</dbReference>
<gene>
    <name evidence="3" type="ORF">SPIL2461_LOCUS12333</name>
</gene>
<evidence type="ECO:0000259" key="2">
    <source>
        <dbReference type="SMART" id="SM00228"/>
    </source>
</evidence>
<dbReference type="Pfam" id="PF00595">
    <property type="entry name" value="PDZ"/>
    <property type="match status" value="1"/>
</dbReference>
<reference evidence="3" key="1">
    <citation type="submission" date="2021-02" db="EMBL/GenBank/DDBJ databases">
        <authorList>
            <person name="Dougan E. K."/>
            <person name="Rhodes N."/>
            <person name="Thang M."/>
            <person name="Chan C."/>
        </authorList>
    </citation>
    <scope>NUCLEOTIDE SEQUENCE</scope>
</reference>
<keyword evidence="4" id="KW-1185">Reference proteome</keyword>
<dbReference type="AlphaFoldDB" id="A0A812SNP9"/>
<accession>A0A812SNP9</accession>
<feature type="region of interest" description="Disordered" evidence="1">
    <location>
        <begin position="1"/>
        <end position="20"/>
    </location>
</feature>
<dbReference type="InterPro" id="IPR001478">
    <property type="entry name" value="PDZ"/>
</dbReference>
<dbReference type="EMBL" id="CAJNIZ010025291">
    <property type="protein sequence ID" value="CAE7482654.1"/>
    <property type="molecule type" value="Genomic_DNA"/>
</dbReference>
<name>A0A812SNP9_SYMPI</name>
<dbReference type="Proteomes" id="UP000649617">
    <property type="component" value="Unassembled WGS sequence"/>
</dbReference>
<comment type="caution">
    <text evidence="3">The sequence shown here is derived from an EMBL/GenBank/DDBJ whole genome shotgun (WGS) entry which is preliminary data.</text>
</comment>
<dbReference type="SMART" id="SM00228">
    <property type="entry name" value="PDZ"/>
    <property type="match status" value="1"/>
</dbReference>
<feature type="domain" description="PDZ" evidence="2">
    <location>
        <begin position="276"/>
        <end position="347"/>
    </location>
</feature>
<dbReference type="SUPFAM" id="SSF50156">
    <property type="entry name" value="PDZ domain-like"/>
    <property type="match status" value="1"/>
</dbReference>
<organism evidence="3 4">
    <name type="scientific">Symbiodinium pilosum</name>
    <name type="common">Dinoflagellate</name>
    <dbReference type="NCBI Taxonomy" id="2952"/>
    <lineage>
        <taxon>Eukaryota</taxon>
        <taxon>Sar</taxon>
        <taxon>Alveolata</taxon>
        <taxon>Dinophyceae</taxon>
        <taxon>Suessiales</taxon>
        <taxon>Symbiodiniaceae</taxon>
        <taxon>Symbiodinium</taxon>
    </lineage>
</organism>
<evidence type="ECO:0000313" key="3">
    <source>
        <dbReference type="EMBL" id="CAE7482654.1"/>
    </source>
</evidence>
<dbReference type="Gene3D" id="2.30.42.10">
    <property type="match status" value="1"/>
</dbReference>